<proteinExistence type="predicted"/>
<sequence>MSRGIMRINKVNGNLKCTSTSRYALNILSLTINRRVDYEVEGGRDLDLMHSRVWEPFQLIPSGELVISVLGIAIIVALDRMLNYKEHLSKSPHAQPDKNWIDMFVSTQNLTTFVLHGFATRHCEDLATEEENSVKRRKERRGREEDKEGRKEKKRRKATRRGEEMTVMKEEGGGNVAAVRSFGNRRRKCCNGGQGFEFCDVDNAHNMCVISKDNAFSVCVILTVNTCIV</sequence>
<keyword evidence="2" id="KW-1185">Reference proteome</keyword>
<dbReference type="EMBL" id="CM044705">
    <property type="protein sequence ID" value="KAI5662221.1"/>
    <property type="molecule type" value="Genomic_DNA"/>
</dbReference>
<reference evidence="2" key="1">
    <citation type="journal article" date="2023" name="Nat. Plants">
        <title>Single-cell RNA sequencing provides a high-resolution roadmap for understanding the multicellular compartmentation of specialized metabolism.</title>
        <authorList>
            <person name="Sun S."/>
            <person name="Shen X."/>
            <person name="Li Y."/>
            <person name="Li Y."/>
            <person name="Wang S."/>
            <person name="Li R."/>
            <person name="Zhang H."/>
            <person name="Shen G."/>
            <person name="Guo B."/>
            <person name="Wei J."/>
            <person name="Xu J."/>
            <person name="St-Pierre B."/>
            <person name="Chen S."/>
            <person name="Sun C."/>
        </authorList>
    </citation>
    <scope>NUCLEOTIDE SEQUENCE [LARGE SCALE GENOMIC DNA]</scope>
</reference>
<gene>
    <name evidence="1" type="ORF">M9H77_21544</name>
</gene>
<accession>A0ACC0ARY6</accession>
<organism evidence="1 2">
    <name type="scientific">Catharanthus roseus</name>
    <name type="common">Madagascar periwinkle</name>
    <name type="synonym">Vinca rosea</name>
    <dbReference type="NCBI Taxonomy" id="4058"/>
    <lineage>
        <taxon>Eukaryota</taxon>
        <taxon>Viridiplantae</taxon>
        <taxon>Streptophyta</taxon>
        <taxon>Embryophyta</taxon>
        <taxon>Tracheophyta</taxon>
        <taxon>Spermatophyta</taxon>
        <taxon>Magnoliopsida</taxon>
        <taxon>eudicotyledons</taxon>
        <taxon>Gunneridae</taxon>
        <taxon>Pentapetalae</taxon>
        <taxon>asterids</taxon>
        <taxon>lamiids</taxon>
        <taxon>Gentianales</taxon>
        <taxon>Apocynaceae</taxon>
        <taxon>Rauvolfioideae</taxon>
        <taxon>Vinceae</taxon>
        <taxon>Catharanthinae</taxon>
        <taxon>Catharanthus</taxon>
    </lineage>
</organism>
<evidence type="ECO:0000313" key="2">
    <source>
        <dbReference type="Proteomes" id="UP001060085"/>
    </source>
</evidence>
<comment type="caution">
    <text evidence="1">The sequence shown here is derived from an EMBL/GenBank/DDBJ whole genome shotgun (WGS) entry which is preliminary data.</text>
</comment>
<protein>
    <submittedName>
        <fullName evidence="1">Uncharacterized protein</fullName>
    </submittedName>
</protein>
<evidence type="ECO:0000313" key="1">
    <source>
        <dbReference type="EMBL" id="KAI5662221.1"/>
    </source>
</evidence>
<name>A0ACC0ARY6_CATRO</name>
<dbReference type="Proteomes" id="UP001060085">
    <property type="component" value="Linkage Group LG05"/>
</dbReference>